<sequence length="68" mass="8015">MNWKQLPFTSSEKSADISKDDINQEKHVSDNKDNINKDDIDHHEESIKCDKDLYEETKKNGKNKSNHR</sequence>
<reference evidence="1" key="1">
    <citation type="submission" date="2021-06" db="EMBL/GenBank/DDBJ databases">
        <authorList>
            <person name="Kallberg Y."/>
            <person name="Tangrot J."/>
            <person name="Rosling A."/>
        </authorList>
    </citation>
    <scope>NUCLEOTIDE SEQUENCE</scope>
    <source>
        <strain evidence="1">MA461A</strain>
    </source>
</reference>
<dbReference type="EMBL" id="CAJVQC010101150">
    <property type="protein sequence ID" value="CAG8831316.1"/>
    <property type="molecule type" value="Genomic_DNA"/>
</dbReference>
<keyword evidence="2" id="KW-1185">Reference proteome</keyword>
<accession>A0ACA9SA39</accession>
<evidence type="ECO:0000313" key="2">
    <source>
        <dbReference type="Proteomes" id="UP000789920"/>
    </source>
</evidence>
<protein>
    <submittedName>
        <fullName evidence="1">13224_t:CDS:1</fullName>
    </submittedName>
</protein>
<evidence type="ECO:0000313" key="1">
    <source>
        <dbReference type="EMBL" id="CAG8831316.1"/>
    </source>
</evidence>
<comment type="caution">
    <text evidence="1">The sequence shown here is derived from an EMBL/GenBank/DDBJ whole genome shotgun (WGS) entry which is preliminary data.</text>
</comment>
<dbReference type="Proteomes" id="UP000789920">
    <property type="component" value="Unassembled WGS sequence"/>
</dbReference>
<gene>
    <name evidence="1" type="ORF">RPERSI_LOCUS28100</name>
</gene>
<organism evidence="1 2">
    <name type="scientific">Racocetra persica</name>
    <dbReference type="NCBI Taxonomy" id="160502"/>
    <lineage>
        <taxon>Eukaryota</taxon>
        <taxon>Fungi</taxon>
        <taxon>Fungi incertae sedis</taxon>
        <taxon>Mucoromycota</taxon>
        <taxon>Glomeromycotina</taxon>
        <taxon>Glomeromycetes</taxon>
        <taxon>Diversisporales</taxon>
        <taxon>Gigasporaceae</taxon>
        <taxon>Racocetra</taxon>
    </lineage>
</organism>
<proteinExistence type="predicted"/>
<name>A0ACA9SA39_9GLOM</name>